<gene>
    <name evidence="2" type="ORF">D6C90_08526</name>
</gene>
<evidence type="ECO:0000256" key="1">
    <source>
        <dbReference type="SAM" id="SignalP"/>
    </source>
</evidence>
<dbReference type="AlphaFoldDB" id="A0A4S9U7P0"/>
<organism evidence="2 3">
    <name type="scientific">Aureobasidium pullulans</name>
    <name type="common">Black yeast</name>
    <name type="synonym">Pullularia pullulans</name>
    <dbReference type="NCBI Taxonomy" id="5580"/>
    <lineage>
        <taxon>Eukaryota</taxon>
        <taxon>Fungi</taxon>
        <taxon>Dikarya</taxon>
        <taxon>Ascomycota</taxon>
        <taxon>Pezizomycotina</taxon>
        <taxon>Dothideomycetes</taxon>
        <taxon>Dothideomycetidae</taxon>
        <taxon>Dothideales</taxon>
        <taxon>Saccotheciaceae</taxon>
        <taxon>Aureobasidium</taxon>
    </lineage>
</organism>
<evidence type="ECO:0000313" key="3">
    <source>
        <dbReference type="Proteomes" id="UP000310121"/>
    </source>
</evidence>
<dbReference type="Pfam" id="PF19535">
    <property type="entry name" value="DUF6060"/>
    <property type="match status" value="1"/>
</dbReference>
<keyword evidence="1" id="KW-0732">Signal</keyword>
<proteinExistence type="predicted"/>
<dbReference type="Proteomes" id="UP000310121">
    <property type="component" value="Unassembled WGS sequence"/>
</dbReference>
<dbReference type="InterPro" id="IPR045702">
    <property type="entry name" value="DUF6060"/>
</dbReference>
<sequence>MSLKLSLVGVYFLMPLTALATNIFENRATCSTFDTDGRSYTRPGPSPFTISAGIVCTGRSPCDIPVGGFVTVDRSLNISSLDDGTVSDIFALISSSDTSVTFEESMTNNISSTTQRFENGTAGYVIFTPTLRCVSGTLGGCPSGNAAVTDGTIVEACTPTGSPQDPDDIVGSINIVKADEATAEALTCNPANVSSAAEAPNMACRSQRGGETSGTIRVSEVGSAVMTAFLTGIPGAVRTVEMHNVSNIGLVILRKRLTIVLSVEATSHNAETMHFYSYECGRV</sequence>
<accession>A0A4S9U7P0</accession>
<evidence type="ECO:0000313" key="2">
    <source>
        <dbReference type="EMBL" id="THZ33296.1"/>
    </source>
</evidence>
<reference evidence="2 3" key="1">
    <citation type="submission" date="2018-10" db="EMBL/GenBank/DDBJ databases">
        <title>Fifty Aureobasidium pullulans genomes reveal a recombining polyextremotolerant generalist.</title>
        <authorList>
            <person name="Gostincar C."/>
            <person name="Turk M."/>
            <person name="Zajc J."/>
            <person name="Gunde-Cimerman N."/>
        </authorList>
    </citation>
    <scope>NUCLEOTIDE SEQUENCE [LARGE SCALE GENOMIC DNA]</scope>
    <source>
        <strain evidence="2 3">EXF-3844</strain>
    </source>
</reference>
<feature type="signal peptide" evidence="1">
    <location>
        <begin position="1"/>
        <end position="20"/>
    </location>
</feature>
<dbReference type="EMBL" id="QZBN01001190">
    <property type="protein sequence ID" value="THZ33296.1"/>
    <property type="molecule type" value="Genomic_DNA"/>
</dbReference>
<protein>
    <submittedName>
        <fullName evidence="2">Uncharacterized protein</fullName>
    </submittedName>
</protein>
<name>A0A4S9U7P0_AURPU</name>
<feature type="chain" id="PRO_5020639002" evidence="1">
    <location>
        <begin position="21"/>
        <end position="283"/>
    </location>
</feature>
<comment type="caution">
    <text evidence="2">The sequence shown here is derived from an EMBL/GenBank/DDBJ whole genome shotgun (WGS) entry which is preliminary data.</text>
</comment>